<accession>A0ABW0C6E5</accession>
<proteinExistence type="predicted"/>
<keyword evidence="2" id="KW-1185">Reference proteome</keyword>
<dbReference type="Proteomes" id="UP001596162">
    <property type="component" value="Unassembled WGS sequence"/>
</dbReference>
<dbReference type="RefSeq" id="WP_376860546.1">
    <property type="nucleotide sequence ID" value="NZ_JBHSLA010000003.1"/>
</dbReference>
<evidence type="ECO:0000313" key="2">
    <source>
        <dbReference type="Proteomes" id="UP001596162"/>
    </source>
</evidence>
<evidence type="ECO:0008006" key="3">
    <source>
        <dbReference type="Google" id="ProtNLM"/>
    </source>
</evidence>
<protein>
    <recommendedName>
        <fullName evidence="3">GLPGLI family protein</fullName>
    </recommendedName>
</protein>
<name>A0ABW0C6E5_9FLAO</name>
<sequence>MKIKLLLFLILPFFSFSQKTYRFDYMLTYELAIFKKDTIKKQVMYLTNSKDNSYFVEIAVDEKKQYNILFKVHDSFAADVITTIAEFNKAEFINIPCEYLRDYSNSKKNVADMYDYNILNDTLMEGQNHQNYRFRSTYSSKKRLRKRAGFNVYIIDSSLGEHAPILTHPTAYHKWKTHNINLPQGIYIKKLFYNEYDVLTEVLSLTSSFKIDKKIVITGTCHF</sequence>
<comment type="caution">
    <text evidence="1">The sequence shown here is derived from an EMBL/GenBank/DDBJ whole genome shotgun (WGS) entry which is preliminary data.</text>
</comment>
<gene>
    <name evidence="1" type="ORF">ACFPH8_09840</name>
</gene>
<organism evidence="1 2">
    <name type="scientific">Bizionia hallyeonensis</name>
    <dbReference type="NCBI Taxonomy" id="1123757"/>
    <lineage>
        <taxon>Bacteria</taxon>
        <taxon>Pseudomonadati</taxon>
        <taxon>Bacteroidota</taxon>
        <taxon>Flavobacteriia</taxon>
        <taxon>Flavobacteriales</taxon>
        <taxon>Flavobacteriaceae</taxon>
        <taxon>Bizionia</taxon>
    </lineage>
</organism>
<dbReference type="EMBL" id="JBHSLA010000003">
    <property type="protein sequence ID" value="MFC5195628.1"/>
    <property type="molecule type" value="Genomic_DNA"/>
</dbReference>
<reference evidence="2" key="1">
    <citation type="journal article" date="2019" name="Int. J. Syst. Evol. Microbiol.">
        <title>The Global Catalogue of Microorganisms (GCM) 10K type strain sequencing project: providing services to taxonomists for standard genome sequencing and annotation.</title>
        <authorList>
            <consortium name="The Broad Institute Genomics Platform"/>
            <consortium name="The Broad Institute Genome Sequencing Center for Infectious Disease"/>
            <person name="Wu L."/>
            <person name="Ma J."/>
        </authorList>
    </citation>
    <scope>NUCLEOTIDE SEQUENCE [LARGE SCALE GENOMIC DNA]</scope>
    <source>
        <strain evidence="2">JCM 17978</strain>
    </source>
</reference>
<evidence type="ECO:0000313" key="1">
    <source>
        <dbReference type="EMBL" id="MFC5195628.1"/>
    </source>
</evidence>